<feature type="region of interest" description="Disordered" evidence="5">
    <location>
        <begin position="1"/>
        <end position="25"/>
    </location>
</feature>
<keyword evidence="8" id="KW-0723">Serine/threonine-protein kinase</keyword>
<dbReference type="InterPro" id="IPR008271">
    <property type="entry name" value="Ser/Thr_kinase_AS"/>
</dbReference>
<dbReference type="PROSITE" id="PS50011">
    <property type="entry name" value="PROTEIN_KINASE_DOM"/>
    <property type="match status" value="1"/>
</dbReference>
<evidence type="ECO:0000256" key="2">
    <source>
        <dbReference type="ARBA" id="ARBA00022741"/>
    </source>
</evidence>
<dbReference type="Gene3D" id="3.30.200.20">
    <property type="entry name" value="Phosphorylase Kinase, domain 1"/>
    <property type="match status" value="1"/>
</dbReference>
<evidence type="ECO:0000313" key="8">
    <source>
        <dbReference type="EMBL" id="MBF4802487.1"/>
    </source>
</evidence>
<evidence type="ECO:0000259" key="7">
    <source>
        <dbReference type="PROSITE" id="PS50011"/>
    </source>
</evidence>
<proteinExistence type="predicted"/>
<feature type="transmembrane region" description="Helical" evidence="6">
    <location>
        <begin position="409"/>
        <end position="428"/>
    </location>
</feature>
<feature type="compositionally biased region" description="Polar residues" evidence="5">
    <location>
        <begin position="1"/>
        <end position="15"/>
    </location>
</feature>
<feature type="transmembrane region" description="Helical" evidence="6">
    <location>
        <begin position="469"/>
        <end position="492"/>
    </location>
</feature>
<feature type="transmembrane region" description="Helical" evidence="6">
    <location>
        <begin position="529"/>
        <end position="550"/>
    </location>
</feature>
<organism evidence="8 9">
    <name type="scientific">Lancefieldella parvula</name>
    <dbReference type="NCBI Taxonomy" id="1382"/>
    <lineage>
        <taxon>Bacteria</taxon>
        <taxon>Bacillati</taxon>
        <taxon>Actinomycetota</taxon>
        <taxon>Coriobacteriia</taxon>
        <taxon>Coriobacteriales</taxon>
        <taxon>Atopobiaceae</taxon>
        <taxon>Lancefieldella</taxon>
    </lineage>
</organism>
<keyword evidence="6" id="KW-1133">Transmembrane helix</keyword>
<keyword evidence="6" id="KW-0812">Transmembrane</keyword>
<evidence type="ECO:0000256" key="6">
    <source>
        <dbReference type="SAM" id="Phobius"/>
    </source>
</evidence>
<keyword evidence="3 8" id="KW-0418">Kinase</keyword>
<dbReference type="Gene3D" id="1.10.510.10">
    <property type="entry name" value="Transferase(Phosphotransferase) domain 1"/>
    <property type="match status" value="1"/>
</dbReference>
<keyword evidence="4" id="KW-0067">ATP-binding</keyword>
<feature type="transmembrane region" description="Helical" evidence="6">
    <location>
        <begin position="562"/>
        <end position="582"/>
    </location>
</feature>
<sequence length="598" mass="64033">MSDSRSQTTQTTYLHSPSAQQASPAAEPEILLDRYRVLARRGNGGFGTVCTCWDTRLQRRVAIKRMPLLGASETPGVLASTVDEALSEARTACLLAHPNIVTVHDFEIEGDYAYLVMEFVDGLNLSELLARVEGGYLTYAEAAHMVSSLAKALQYAHENGVLHLDIKPTNIMIDRQGTVKLADFGMATLASAAGYGGARGGTVGYMPPEQVEGMLVDERADIFSLAVVLRQALTGVNVFAGRTAKESLDHIYKGPKIPLLKQDPEVPFAVDAALTQALSPEPSMRQGSVLEFAQEIVTPLGSEKQGEKSLKSLVEQSEEEETETWDVKHLPLSIRFPWLPSAAVRGVSALVSGVLLAQLFQLIAPESLTFIVVGSLVGAAAAALWTPLGSALVIACAVYALASISPTSTSFPFATLVTLVSVIWWAFAGRVSKFSSINCLLGALLPAPVSAPALVSATMRPLPAVLTGAFSYLFGILFTRGISLGFAATPLAYDYTSLASGLPFWIRFGACSLSALLGSLMSQKRRRGWMIFGQIVCAALLSSGFIWAAWMENPNFWVVESIVSVLITVFLCVLVCIAIVLIGPLQADQEGEELDELS</sequence>
<dbReference type="SMART" id="SM00220">
    <property type="entry name" value="S_TKc"/>
    <property type="match status" value="1"/>
</dbReference>
<feature type="transmembrane region" description="Helical" evidence="6">
    <location>
        <begin position="504"/>
        <end position="522"/>
    </location>
</feature>
<reference evidence="8" key="1">
    <citation type="submission" date="2020-04" db="EMBL/GenBank/DDBJ databases">
        <title>Deep metagenomics examines the oral microbiome during advanced dental caries in children, revealing novel taxa and co-occurrences with host molecules.</title>
        <authorList>
            <person name="Baker J.L."/>
            <person name="Morton J.T."/>
            <person name="Dinis M."/>
            <person name="Alvarez R."/>
            <person name="Tran N.C."/>
            <person name="Knight R."/>
            <person name="Edlund A."/>
        </authorList>
    </citation>
    <scope>NUCLEOTIDE SEQUENCE</scope>
    <source>
        <strain evidence="8">JCVI_3_bin.11</strain>
    </source>
</reference>
<feature type="transmembrane region" description="Helical" evidence="6">
    <location>
        <begin position="370"/>
        <end position="402"/>
    </location>
</feature>
<comment type="caution">
    <text evidence="8">The sequence shown here is derived from an EMBL/GenBank/DDBJ whole genome shotgun (WGS) entry which is preliminary data.</text>
</comment>
<gene>
    <name evidence="8" type="ORF">HXK24_01480</name>
</gene>
<dbReference type="AlphaFoldDB" id="A0A9D5X4B9"/>
<dbReference type="CDD" id="cd14014">
    <property type="entry name" value="STKc_PknB_like"/>
    <property type="match status" value="1"/>
</dbReference>
<dbReference type="EMBL" id="JABZGU010000016">
    <property type="protein sequence ID" value="MBF4802487.1"/>
    <property type="molecule type" value="Genomic_DNA"/>
</dbReference>
<protein>
    <submittedName>
        <fullName evidence="8">Serine/threonine protein kinase</fullName>
    </submittedName>
</protein>
<feature type="transmembrane region" description="Helical" evidence="6">
    <location>
        <begin position="434"/>
        <end position="457"/>
    </location>
</feature>
<dbReference type="GO" id="GO:0005524">
    <property type="term" value="F:ATP binding"/>
    <property type="evidence" value="ECO:0007669"/>
    <property type="project" value="UniProtKB-KW"/>
</dbReference>
<dbReference type="Pfam" id="PF00069">
    <property type="entry name" value="Pkinase"/>
    <property type="match status" value="1"/>
</dbReference>
<keyword evidence="6" id="KW-0472">Membrane</keyword>
<name>A0A9D5X4B9_9ACTN</name>
<evidence type="ECO:0000256" key="5">
    <source>
        <dbReference type="SAM" id="MobiDB-lite"/>
    </source>
</evidence>
<dbReference type="PANTHER" id="PTHR43289:SF34">
    <property type="entry name" value="SERINE_THREONINE-PROTEIN KINASE YBDM-RELATED"/>
    <property type="match status" value="1"/>
</dbReference>
<dbReference type="InterPro" id="IPR000719">
    <property type="entry name" value="Prot_kinase_dom"/>
</dbReference>
<evidence type="ECO:0000256" key="4">
    <source>
        <dbReference type="ARBA" id="ARBA00022840"/>
    </source>
</evidence>
<evidence type="ECO:0000313" key="9">
    <source>
        <dbReference type="Proteomes" id="UP000787322"/>
    </source>
</evidence>
<feature type="transmembrane region" description="Helical" evidence="6">
    <location>
        <begin position="342"/>
        <end position="364"/>
    </location>
</feature>
<accession>A0A9D5X4B9</accession>
<feature type="compositionally biased region" description="Low complexity" evidence="5">
    <location>
        <begin position="16"/>
        <end position="25"/>
    </location>
</feature>
<dbReference type="SUPFAM" id="SSF56112">
    <property type="entry name" value="Protein kinase-like (PK-like)"/>
    <property type="match status" value="1"/>
</dbReference>
<keyword evidence="2" id="KW-0547">Nucleotide-binding</keyword>
<dbReference type="PANTHER" id="PTHR43289">
    <property type="entry name" value="MITOGEN-ACTIVATED PROTEIN KINASE KINASE KINASE 20-RELATED"/>
    <property type="match status" value="1"/>
</dbReference>
<dbReference type="GO" id="GO:0004674">
    <property type="term" value="F:protein serine/threonine kinase activity"/>
    <property type="evidence" value="ECO:0007669"/>
    <property type="project" value="UniProtKB-KW"/>
</dbReference>
<keyword evidence="1" id="KW-0808">Transferase</keyword>
<feature type="domain" description="Protein kinase" evidence="7">
    <location>
        <begin position="35"/>
        <end position="297"/>
    </location>
</feature>
<dbReference type="Proteomes" id="UP000787322">
    <property type="component" value="Unassembled WGS sequence"/>
</dbReference>
<dbReference type="InterPro" id="IPR011009">
    <property type="entry name" value="Kinase-like_dom_sf"/>
</dbReference>
<evidence type="ECO:0000256" key="1">
    <source>
        <dbReference type="ARBA" id="ARBA00022679"/>
    </source>
</evidence>
<evidence type="ECO:0000256" key="3">
    <source>
        <dbReference type="ARBA" id="ARBA00022777"/>
    </source>
</evidence>
<dbReference type="PROSITE" id="PS00108">
    <property type="entry name" value="PROTEIN_KINASE_ST"/>
    <property type="match status" value="1"/>
</dbReference>